<proteinExistence type="predicted"/>
<dbReference type="EMBL" id="CAJNOJ010000001">
    <property type="protein sequence ID" value="CAF0720968.1"/>
    <property type="molecule type" value="Genomic_DNA"/>
</dbReference>
<evidence type="ECO:0000256" key="1">
    <source>
        <dbReference type="SAM" id="Phobius"/>
    </source>
</evidence>
<reference evidence="3" key="1">
    <citation type="submission" date="2021-02" db="EMBL/GenBank/DDBJ databases">
        <authorList>
            <person name="Nowell W R."/>
        </authorList>
    </citation>
    <scope>NUCLEOTIDE SEQUENCE</scope>
</reference>
<evidence type="ECO:0000313" key="4">
    <source>
        <dbReference type="EMBL" id="CAF0785320.1"/>
    </source>
</evidence>
<dbReference type="OrthoDB" id="689350at2759"/>
<evidence type="ECO:0000313" key="3">
    <source>
        <dbReference type="EMBL" id="CAF0720968.1"/>
    </source>
</evidence>
<name>A0A813MI24_ADIRI</name>
<evidence type="ECO:0000313" key="5">
    <source>
        <dbReference type="Proteomes" id="UP000663828"/>
    </source>
</evidence>
<dbReference type="InterPro" id="IPR036163">
    <property type="entry name" value="HMA_dom_sf"/>
</dbReference>
<feature type="transmembrane region" description="Helical" evidence="1">
    <location>
        <begin position="49"/>
        <end position="65"/>
    </location>
</feature>
<dbReference type="Pfam" id="PF00403">
    <property type="entry name" value="HMA"/>
    <property type="match status" value="1"/>
</dbReference>
<keyword evidence="1" id="KW-0472">Membrane</keyword>
<dbReference type="EMBL" id="CAJNOR010000073">
    <property type="protein sequence ID" value="CAF0785320.1"/>
    <property type="molecule type" value="Genomic_DNA"/>
</dbReference>
<evidence type="ECO:0000313" key="6">
    <source>
        <dbReference type="Proteomes" id="UP000663852"/>
    </source>
</evidence>
<evidence type="ECO:0000259" key="2">
    <source>
        <dbReference type="PROSITE" id="PS50846"/>
    </source>
</evidence>
<dbReference type="SUPFAM" id="SSF55008">
    <property type="entry name" value="HMA, heavy metal-associated domain"/>
    <property type="match status" value="1"/>
</dbReference>
<gene>
    <name evidence="3" type="ORF">EDS130_LOCUS244</name>
    <name evidence="4" type="ORF">XAT740_LOCUS2196</name>
</gene>
<feature type="domain" description="HMA" evidence="2">
    <location>
        <begin position="109"/>
        <end position="174"/>
    </location>
</feature>
<dbReference type="Gene3D" id="3.30.70.100">
    <property type="match status" value="1"/>
</dbReference>
<dbReference type="GO" id="GO:0046872">
    <property type="term" value="F:metal ion binding"/>
    <property type="evidence" value="ECO:0007669"/>
    <property type="project" value="InterPro"/>
</dbReference>
<keyword evidence="1" id="KW-1133">Transmembrane helix</keyword>
<dbReference type="InterPro" id="IPR006121">
    <property type="entry name" value="HMA_dom"/>
</dbReference>
<organism evidence="3 6">
    <name type="scientific">Adineta ricciae</name>
    <name type="common">Rotifer</name>
    <dbReference type="NCBI Taxonomy" id="249248"/>
    <lineage>
        <taxon>Eukaryota</taxon>
        <taxon>Metazoa</taxon>
        <taxon>Spiralia</taxon>
        <taxon>Gnathifera</taxon>
        <taxon>Rotifera</taxon>
        <taxon>Eurotatoria</taxon>
        <taxon>Bdelloidea</taxon>
        <taxon>Adinetida</taxon>
        <taxon>Adinetidae</taxon>
        <taxon>Adineta</taxon>
    </lineage>
</organism>
<keyword evidence="1" id="KW-0812">Transmembrane</keyword>
<dbReference type="Proteomes" id="UP000663852">
    <property type="component" value="Unassembled WGS sequence"/>
</dbReference>
<comment type="caution">
    <text evidence="3">The sequence shown here is derived from an EMBL/GenBank/DDBJ whole genome shotgun (WGS) entry which is preliminary data.</text>
</comment>
<protein>
    <recommendedName>
        <fullName evidence="2">HMA domain-containing protein</fullName>
    </recommendedName>
</protein>
<accession>A0A813MI24</accession>
<dbReference type="Proteomes" id="UP000663828">
    <property type="component" value="Unassembled WGS sequence"/>
</dbReference>
<dbReference type="CDD" id="cd00371">
    <property type="entry name" value="HMA"/>
    <property type="match status" value="1"/>
</dbReference>
<dbReference type="PROSITE" id="PS50846">
    <property type="entry name" value="HMA_2"/>
    <property type="match status" value="1"/>
</dbReference>
<dbReference type="AlphaFoldDB" id="A0A813MI24"/>
<keyword evidence="5" id="KW-1185">Reference proteome</keyword>
<sequence length="177" mass="20030">MMRFGWANSLFGGFLISLCCPCCFLQVFLNLFGIGCAGLNTLLVPYRPLFVSLTVISLTYSYIRYRPSKTHFTMMVMLTLCLSLSPEIFQMFRKESVTNVQLGDDNQMMITHWKIVGMHCESCRSTVVRAFGKIDGILDAHVDLEMGQADVTAHVHIEDDVIIQAIQSEGFQIYKII</sequence>